<dbReference type="Gene3D" id="3.30.370.10">
    <property type="entry name" value="Barstar-like"/>
    <property type="match status" value="1"/>
</dbReference>
<reference evidence="3" key="1">
    <citation type="submission" date="2021-01" db="EMBL/GenBank/DDBJ databases">
        <title>Genome public.</title>
        <authorList>
            <person name="Liu C."/>
            <person name="Sun Q."/>
        </authorList>
    </citation>
    <scope>NUCLEOTIDE SEQUENCE</scope>
    <source>
        <strain evidence="3">M6</strain>
    </source>
</reference>
<dbReference type="InterPro" id="IPR035905">
    <property type="entry name" value="Barstar-like_sf"/>
</dbReference>
<dbReference type="AlphaFoldDB" id="A0A934U370"/>
<evidence type="ECO:0000259" key="2">
    <source>
        <dbReference type="Pfam" id="PF01337"/>
    </source>
</evidence>
<dbReference type="RefSeq" id="WP_201426855.1">
    <property type="nucleotide sequence ID" value="NZ_JAEQMG010000040.1"/>
</dbReference>
<keyword evidence="4" id="KW-1185">Reference proteome</keyword>
<organism evidence="3 4">
    <name type="scientific">Ruminococcus difficilis</name>
    <dbReference type="NCBI Taxonomy" id="2763069"/>
    <lineage>
        <taxon>Bacteria</taxon>
        <taxon>Bacillati</taxon>
        <taxon>Bacillota</taxon>
        <taxon>Clostridia</taxon>
        <taxon>Eubacteriales</taxon>
        <taxon>Oscillospiraceae</taxon>
        <taxon>Ruminococcus</taxon>
    </lineage>
</organism>
<dbReference type="Pfam" id="PF01337">
    <property type="entry name" value="Barstar"/>
    <property type="match status" value="1"/>
</dbReference>
<dbReference type="InterPro" id="IPR000468">
    <property type="entry name" value="Barstar"/>
</dbReference>
<evidence type="ECO:0000313" key="3">
    <source>
        <dbReference type="EMBL" id="MBK6087549.1"/>
    </source>
</evidence>
<dbReference type="EMBL" id="JAEQMG010000040">
    <property type="protein sequence ID" value="MBK6087549.1"/>
    <property type="molecule type" value="Genomic_DNA"/>
</dbReference>
<proteinExistence type="inferred from homology"/>
<protein>
    <submittedName>
        <fullName evidence="3">Barstar family protein</fullName>
    </submittedName>
</protein>
<sequence length="96" mass="11331">MKAIKITLDFTNMKYPAQLHRELKTKFEFPDYYGENWDALWDCLDGWYEDDENVTVEIKGLETMPDDMRQYAQTMLKVFDDVHSNSPNVIFIIATA</sequence>
<dbReference type="SUPFAM" id="SSF52038">
    <property type="entry name" value="Barstar-related"/>
    <property type="match status" value="1"/>
</dbReference>
<comment type="similarity">
    <text evidence="1">Belongs to the barstar family.</text>
</comment>
<evidence type="ECO:0000256" key="1">
    <source>
        <dbReference type="ARBA" id="ARBA00006845"/>
    </source>
</evidence>
<feature type="domain" description="Barstar (barnase inhibitor)" evidence="2">
    <location>
        <begin position="6"/>
        <end position="84"/>
    </location>
</feature>
<evidence type="ECO:0000313" key="4">
    <source>
        <dbReference type="Proteomes" id="UP000633365"/>
    </source>
</evidence>
<gene>
    <name evidence="3" type="ORF">JKK62_02605</name>
</gene>
<dbReference type="Proteomes" id="UP000633365">
    <property type="component" value="Unassembled WGS sequence"/>
</dbReference>
<name>A0A934U370_9FIRM</name>
<accession>A0A934U370</accession>
<comment type="caution">
    <text evidence="3">The sequence shown here is derived from an EMBL/GenBank/DDBJ whole genome shotgun (WGS) entry which is preliminary data.</text>
</comment>